<sequence>MKNRFLALLLSLAIAPLAHADDASKRAKVEELIQITKLNQLMGQMTNQMTARMKTLADQQSANRSFTPAQQKLVTDYVTQIQTITQNAVSWEKIKPTVVQVYIDTYTDQELDGILAFYHSPAGQALIAKSPQLMTRTMQLVQTQMNEVQPQMRQANEDFTRKMKELGPVGPASNQPTVAPTSHP</sequence>
<keyword evidence="5" id="KW-1185">Reference proteome</keyword>
<name>A0A4Q7YX29_9BACT</name>
<evidence type="ECO:0000313" key="5">
    <source>
        <dbReference type="Proteomes" id="UP000292958"/>
    </source>
</evidence>
<dbReference type="InterPro" id="IPR018637">
    <property type="entry name" value="DUF2059"/>
</dbReference>
<organism evidence="4 5">
    <name type="scientific">Edaphobacter modestus</name>
    <dbReference type="NCBI Taxonomy" id="388466"/>
    <lineage>
        <taxon>Bacteria</taxon>
        <taxon>Pseudomonadati</taxon>
        <taxon>Acidobacteriota</taxon>
        <taxon>Terriglobia</taxon>
        <taxon>Terriglobales</taxon>
        <taxon>Acidobacteriaceae</taxon>
        <taxon>Edaphobacter</taxon>
    </lineage>
</organism>
<gene>
    <name evidence="4" type="ORF">BDD14_3516</name>
</gene>
<dbReference type="AlphaFoldDB" id="A0A4Q7YX29"/>
<proteinExistence type="predicted"/>
<protein>
    <recommendedName>
        <fullName evidence="3">DUF2059 domain-containing protein</fullName>
    </recommendedName>
</protein>
<keyword evidence="2" id="KW-0732">Signal</keyword>
<evidence type="ECO:0000256" key="1">
    <source>
        <dbReference type="SAM" id="MobiDB-lite"/>
    </source>
</evidence>
<feature type="domain" description="DUF2059" evidence="3">
    <location>
        <begin position="92"/>
        <end position="151"/>
    </location>
</feature>
<dbReference type="EMBL" id="SHKW01000001">
    <property type="protein sequence ID" value="RZU41974.1"/>
    <property type="molecule type" value="Genomic_DNA"/>
</dbReference>
<dbReference type="Pfam" id="PF09832">
    <property type="entry name" value="DUF2059"/>
    <property type="match status" value="1"/>
</dbReference>
<feature type="region of interest" description="Disordered" evidence="1">
    <location>
        <begin position="161"/>
        <end position="184"/>
    </location>
</feature>
<evidence type="ECO:0000256" key="2">
    <source>
        <dbReference type="SAM" id="SignalP"/>
    </source>
</evidence>
<dbReference type="RefSeq" id="WP_130419798.1">
    <property type="nucleotide sequence ID" value="NZ_SHKW01000001.1"/>
</dbReference>
<dbReference type="Proteomes" id="UP000292958">
    <property type="component" value="Unassembled WGS sequence"/>
</dbReference>
<accession>A0A4Q7YX29</accession>
<feature type="signal peptide" evidence="2">
    <location>
        <begin position="1"/>
        <end position="20"/>
    </location>
</feature>
<feature type="compositionally biased region" description="Polar residues" evidence="1">
    <location>
        <begin position="172"/>
        <end position="184"/>
    </location>
</feature>
<feature type="chain" id="PRO_5020470616" description="DUF2059 domain-containing protein" evidence="2">
    <location>
        <begin position="21"/>
        <end position="184"/>
    </location>
</feature>
<dbReference type="OrthoDB" id="490569at2"/>
<reference evidence="4 5" key="1">
    <citation type="submission" date="2019-02" db="EMBL/GenBank/DDBJ databases">
        <title>Genomic Encyclopedia of Archaeal and Bacterial Type Strains, Phase II (KMG-II): from individual species to whole genera.</title>
        <authorList>
            <person name="Goeker M."/>
        </authorList>
    </citation>
    <scope>NUCLEOTIDE SEQUENCE [LARGE SCALE GENOMIC DNA]</scope>
    <source>
        <strain evidence="4 5">DSM 18101</strain>
    </source>
</reference>
<evidence type="ECO:0000313" key="4">
    <source>
        <dbReference type="EMBL" id="RZU41974.1"/>
    </source>
</evidence>
<comment type="caution">
    <text evidence="4">The sequence shown here is derived from an EMBL/GenBank/DDBJ whole genome shotgun (WGS) entry which is preliminary data.</text>
</comment>
<evidence type="ECO:0000259" key="3">
    <source>
        <dbReference type="Pfam" id="PF09832"/>
    </source>
</evidence>